<dbReference type="Gene3D" id="3.30.70.270">
    <property type="match status" value="2"/>
</dbReference>
<feature type="domain" description="Reverse transcriptase" evidence="1">
    <location>
        <begin position="1"/>
        <end position="60"/>
    </location>
</feature>
<dbReference type="PROSITE" id="PS50878">
    <property type="entry name" value="RT_POL"/>
    <property type="match status" value="1"/>
</dbReference>
<dbReference type="Proteomes" id="UP000515211">
    <property type="component" value="Chromosome 7"/>
</dbReference>
<evidence type="ECO:0000313" key="3">
    <source>
        <dbReference type="RefSeq" id="XP_052107616.1"/>
    </source>
</evidence>
<name>A0A9C6T5A6_ARADU</name>
<gene>
    <name evidence="3" type="primary">LOC127740580</name>
</gene>
<dbReference type="AlphaFoldDB" id="A0A9C6T5A6"/>
<dbReference type="Pfam" id="PF00078">
    <property type="entry name" value="RVT_1"/>
    <property type="match status" value="1"/>
</dbReference>
<dbReference type="SUPFAM" id="SSF56672">
    <property type="entry name" value="DNA/RNA polymerases"/>
    <property type="match status" value="1"/>
</dbReference>
<dbReference type="RefSeq" id="XP_052107616.1">
    <property type="nucleotide sequence ID" value="XM_052251656.1"/>
</dbReference>
<proteinExistence type="predicted"/>
<dbReference type="KEGG" id="adu:127740580"/>
<dbReference type="GeneID" id="127740580"/>
<accession>A0A9C6T5A6</accession>
<dbReference type="InterPro" id="IPR043502">
    <property type="entry name" value="DNA/RNA_pol_sf"/>
</dbReference>
<evidence type="ECO:0000259" key="1">
    <source>
        <dbReference type="PROSITE" id="PS50878"/>
    </source>
</evidence>
<dbReference type="InterPro" id="IPR043128">
    <property type="entry name" value="Rev_trsase/Diguanyl_cyclase"/>
</dbReference>
<protein>
    <submittedName>
        <fullName evidence="3">Uncharacterized mitochondrial protein AtMg00860-like</fullName>
    </submittedName>
</protein>
<keyword evidence="2" id="KW-1185">Reference proteome</keyword>
<sequence>MVGGSLLVFFDDILIYSPTWEHHLHHLELVLKLLQQEQLYAKLSKCSFGSAEIDYLGHTISGNGVHMEDAKLQVVMEWKQPQNLNQLWDFLGLSGYYRRFIKGYASIATPLTNLLKKDAFDCKDEAESAFL</sequence>
<dbReference type="InterPro" id="IPR000477">
    <property type="entry name" value="RT_dom"/>
</dbReference>
<evidence type="ECO:0000313" key="2">
    <source>
        <dbReference type="Proteomes" id="UP000515211"/>
    </source>
</evidence>
<dbReference type="PANTHER" id="PTHR33064">
    <property type="entry name" value="POL PROTEIN"/>
    <property type="match status" value="1"/>
</dbReference>
<organism evidence="2 3">
    <name type="scientific">Arachis duranensis</name>
    <name type="common">Wild peanut</name>
    <dbReference type="NCBI Taxonomy" id="130453"/>
    <lineage>
        <taxon>Eukaryota</taxon>
        <taxon>Viridiplantae</taxon>
        <taxon>Streptophyta</taxon>
        <taxon>Embryophyta</taxon>
        <taxon>Tracheophyta</taxon>
        <taxon>Spermatophyta</taxon>
        <taxon>Magnoliopsida</taxon>
        <taxon>eudicotyledons</taxon>
        <taxon>Gunneridae</taxon>
        <taxon>Pentapetalae</taxon>
        <taxon>rosids</taxon>
        <taxon>fabids</taxon>
        <taxon>Fabales</taxon>
        <taxon>Fabaceae</taxon>
        <taxon>Papilionoideae</taxon>
        <taxon>50 kb inversion clade</taxon>
        <taxon>dalbergioids sensu lato</taxon>
        <taxon>Dalbergieae</taxon>
        <taxon>Pterocarpus clade</taxon>
        <taxon>Arachis</taxon>
    </lineage>
</organism>
<reference evidence="3" key="2">
    <citation type="submission" date="2025-08" db="UniProtKB">
        <authorList>
            <consortium name="RefSeq"/>
        </authorList>
    </citation>
    <scope>IDENTIFICATION</scope>
    <source>
        <tissue evidence="3">Whole plant</tissue>
    </source>
</reference>
<dbReference type="InterPro" id="IPR051320">
    <property type="entry name" value="Viral_Replic_Matur_Polypro"/>
</dbReference>
<reference evidence="2" key="1">
    <citation type="journal article" date="2016" name="Nat. Genet.">
        <title>The genome sequences of Arachis duranensis and Arachis ipaensis, the diploid ancestors of cultivated peanut.</title>
        <authorList>
            <person name="Bertioli D.J."/>
            <person name="Cannon S.B."/>
            <person name="Froenicke L."/>
            <person name="Huang G."/>
            <person name="Farmer A.D."/>
            <person name="Cannon E.K."/>
            <person name="Liu X."/>
            <person name="Gao D."/>
            <person name="Clevenger J."/>
            <person name="Dash S."/>
            <person name="Ren L."/>
            <person name="Moretzsohn M.C."/>
            <person name="Shirasawa K."/>
            <person name="Huang W."/>
            <person name="Vidigal B."/>
            <person name="Abernathy B."/>
            <person name="Chu Y."/>
            <person name="Niederhuth C.E."/>
            <person name="Umale P."/>
            <person name="Araujo A.C."/>
            <person name="Kozik A."/>
            <person name="Kim K.D."/>
            <person name="Burow M.D."/>
            <person name="Varshney R.K."/>
            <person name="Wang X."/>
            <person name="Zhang X."/>
            <person name="Barkley N."/>
            <person name="Guimaraes P.M."/>
            <person name="Isobe S."/>
            <person name="Guo B."/>
            <person name="Liao B."/>
            <person name="Stalker H.T."/>
            <person name="Schmitz R.J."/>
            <person name="Scheffler B.E."/>
            <person name="Leal-Bertioli S.C."/>
            <person name="Xun X."/>
            <person name="Jackson S.A."/>
            <person name="Michelmore R."/>
            <person name="Ozias-Akins P."/>
        </authorList>
    </citation>
    <scope>NUCLEOTIDE SEQUENCE [LARGE SCALE GENOMIC DNA]</scope>
    <source>
        <strain evidence="2">cv. V14167</strain>
    </source>
</reference>
<dbReference type="PANTHER" id="PTHR33064:SF37">
    <property type="entry name" value="RIBONUCLEASE H"/>
    <property type="match status" value="1"/>
</dbReference>